<gene>
    <name evidence="1" type="ORF">NCCP602_30280</name>
</gene>
<dbReference type="RefSeq" id="WP_209903950.1">
    <property type="nucleotide sequence ID" value="NZ_BAAAAF010000015.1"/>
</dbReference>
<keyword evidence="2" id="KW-1185">Reference proteome</keyword>
<dbReference type="EMBL" id="BAAAAF010000015">
    <property type="protein sequence ID" value="GAA0037067.1"/>
    <property type="molecule type" value="Genomic_DNA"/>
</dbReference>
<evidence type="ECO:0000313" key="1">
    <source>
        <dbReference type="EMBL" id="GAA0037067.1"/>
    </source>
</evidence>
<sequence length="79" mass="8863">MSAESNARVHIHAFRWWVGNPEMTRAEAELRDLAALRDAVAYEIGIHAHEVATYEGISWATVADALSISPAAARRRYER</sequence>
<dbReference type="Proteomes" id="UP001498238">
    <property type="component" value="Unassembled WGS sequence"/>
</dbReference>
<evidence type="ECO:0000313" key="2">
    <source>
        <dbReference type="Proteomes" id="UP001498238"/>
    </source>
</evidence>
<accession>A0ABP3CAZ2</accession>
<organism evidence="1 2">
    <name type="scientific">Brevibacterium metallidurans</name>
    <dbReference type="NCBI Taxonomy" id="1482676"/>
    <lineage>
        <taxon>Bacteria</taxon>
        <taxon>Bacillati</taxon>
        <taxon>Actinomycetota</taxon>
        <taxon>Actinomycetes</taxon>
        <taxon>Micrococcales</taxon>
        <taxon>Brevibacteriaceae</taxon>
        <taxon>Brevibacterium</taxon>
    </lineage>
</organism>
<protein>
    <recommendedName>
        <fullName evidence="3">Sigma-70, region 4</fullName>
    </recommendedName>
</protein>
<proteinExistence type="predicted"/>
<name>A0ABP3CAZ2_9MICO</name>
<reference evidence="1 2" key="1">
    <citation type="submission" date="2024-01" db="EMBL/GenBank/DDBJ databases">
        <title>Characterization of antibiotic resistant novel bacterial strains and their environmental applications.</title>
        <authorList>
            <person name="Manzoor S."/>
            <person name="Abbas S."/>
            <person name="Arshad M."/>
            <person name="Ahmed I."/>
        </authorList>
    </citation>
    <scope>NUCLEOTIDE SEQUENCE [LARGE SCALE GENOMIC DNA]</scope>
    <source>
        <strain evidence="1 2">NCCP-602</strain>
    </source>
</reference>
<comment type="caution">
    <text evidence="1">The sequence shown here is derived from an EMBL/GenBank/DDBJ whole genome shotgun (WGS) entry which is preliminary data.</text>
</comment>
<evidence type="ECO:0008006" key="3">
    <source>
        <dbReference type="Google" id="ProtNLM"/>
    </source>
</evidence>